<evidence type="ECO:0000313" key="1">
    <source>
        <dbReference type="EMBL" id="KAL0098059.1"/>
    </source>
</evidence>
<protein>
    <submittedName>
        <fullName evidence="1">Uncharacterized protein</fullName>
    </submittedName>
</protein>
<name>A0ABR3BGS7_PHYBL</name>
<keyword evidence="2" id="KW-1185">Reference proteome</keyword>
<organism evidence="1 2">
    <name type="scientific">Phycomyces blakesleeanus</name>
    <dbReference type="NCBI Taxonomy" id="4837"/>
    <lineage>
        <taxon>Eukaryota</taxon>
        <taxon>Fungi</taxon>
        <taxon>Fungi incertae sedis</taxon>
        <taxon>Mucoromycota</taxon>
        <taxon>Mucoromycotina</taxon>
        <taxon>Mucoromycetes</taxon>
        <taxon>Mucorales</taxon>
        <taxon>Phycomycetaceae</taxon>
        <taxon>Phycomyces</taxon>
    </lineage>
</organism>
<evidence type="ECO:0000313" key="2">
    <source>
        <dbReference type="Proteomes" id="UP001448207"/>
    </source>
</evidence>
<comment type="caution">
    <text evidence="1">The sequence shown here is derived from an EMBL/GenBank/DDBJ whole genome shotgun (WGS) entry which is preliminary data.</text>
</comment>
<sequence length="148" mass="16427">MSPTPGKQEKKLLITELGDLEPVVYVDREGEEHYLLAAPKGISNIMTLERKTIYQDSQPDLLPCSIRNIVLNSHWNIPQSSLPHTDTRYQNIGLCLIDNENSKKLVLGAKPVNVLLASSTRLKSNQLPIVGASSSNGFMPSRARHKIL</sequence>
<proteinExistence type="predicted"/>
<reference evidence="1 2" key="1">
    <citation type="submission" date="2024-04" db="EMBL/GenBank/DDBJ databases">
        <title>Symmetric and asymmetric DNA N6-adenine methylation regulates different biological responses in Mucorales.</title>
        <authorList>
            <consortium name="Lawrence Berkeley National Laboratory"/>
            <person name="Lax C."/>
            <person name="Mondo S.J."/>
            <person name="Osorio-Concepcion M."/>
            <person name="Muszewska A."/>
            <person name="Corrochano-Luque M."/>
            <person name="Gutierrez G."/>
            <person name="Riley R."/>
            <person name="Lipzen A."/>
            <person name="Guo J."/>
            <person name="Hundley H."/>
            <person name="Amirebrahimi M."/>
            <person name="Ng V."/>
            <person name="Lorenzo-Gutierrez D."/>
            <person name="Binder U."/>
            <person name="Yang J."/>
            <person name="Song Y."/>
            <person name="Canovas D."/>
            <person name="Navarro E."/>
            <person name="Freitag M."/>
            <person name="Gabaldon T."/>
            <person name="Grigoriev I.V."/>
            <person name="Corrochano L.M."/>
            <person name="Nicolas F.E."/>
            <person name="Garre V."/>
        </authorList>
    </citation>
    <scope>NUCLEOTIDE SEQUENCE [LARGE SCALE GENOMIC DNA]</scope>
    <source>
        <strain evidence="1 2">L51</strain>
    </source>
</reference>
<dbReference type="Proteomes" id="UP001448207">
    <property type="component" value="Unassembled WGS sequence"/>
</dbReference>
<gene>
    <name evidence="1" type="ORF">J3Q64DRAFT_1807753</name>
</gene>
<dbReference type="EMBL" id="JBCLYO010000001">
    <property type="protein sequence ID" value="KAL0098059.1"/>
    <property type="molecule type" value="Genomic_DNA"/>
</dbReference>
<accession>A0ABR3BGS7</accession>